<evidence type="ECO:0000256" key="2">
    <source>
        <dbReference type="ARBA" id="ARBA00001946"/>
    </source>
</evidence>
<evidence type="ECO:0000256" key="5">
    <source>
        <dbReference type="ARBA" id="ARBA00022438"/>
    </source>
</evidence>
<keyword evidence="6" id="KW-0645">Protease</keyword>
<organism evidence="10 11">
    <name type="scientific">Candidatus Lokiarchaeum ossiferum</name>
    <dbReference type="NCBI Taxonomy" id="2951803"/>
    <lineage>
        <taxon>Archaea</taxon>
        <taxon>Promethearchaeati</taxon>
        <taxon>Promethearchaeota</taxon>
        <taxon>Promethearchaeia</taxon>
        <taxon>Promethearchaeales</taxon>
        <taxon>Promethearchaeaceae</taxon>
        <taxon>Candidatus Lokiarchaeum</taxon>
    </lineage>
</organism>
<gene>
    <name evidence="10" type="ORF">NEF87_000898</name>
</gene>
<dbReference type="SUPFAM" id="SSF144052">
    <property type="entry name" value="Thermophilic metalloprotease-like"/>
    <property type="match status" value="1"/>
</dbReference>
<reference evidence="10" key="1">
    <citation type="submission" date="2022-09" db="EMBL/GenBank/DDBJ databases">
        <title>Actin cytoskeleton and complex cell architecture in an #Asgard archaeon.</title>
        <authorList>
            <person name="Ponce Toledo R.I."/>
            <person name="Schleper C."/>
            <person name="Rodrigues Oliveira T."/>
            <person name="Wollweber F."/>
            <person name="Xu J."/>
            <person name="Rittmann S."/>
            <person name="Klingl A."/>
            <person name="Pilhofer M."/>
        </authorList>
    </citation>
    <scope>NUCLEOTIDE SEQUENCE</scope>
    <source>
        <strain evidence="10">B-35</strain>
    </source>
</reference>
<evidence type="ECO:0008006" key="12">
    <source>
        <dbReference type="Google" id="ProtNLM"/>
    </source>
</evidence>
<keyword evidence="5" id="KW-0031">Aminopeptidase</keyword>
<keyword evidence="11" id="KW-1185">Reference proteome</keyword>
<evidence type="ECO:0000313" key="11">
    <source>
        <dbReference type="Proteomes" id="UP001208689"/>
    </source>
</evidence>
<dbReference type="InterPro" id="IPR052170">
    <property type="entry name" value="M29_Exopeptidase"/>
</dbReference>
<evidence type="ECO:0000256" key="4">
    <source>
        <dbReference type="ARBA" id="ARBA00008236"/>
    </source>
</evidence>
<evidence type="ECO:0000256" key="1">
    <source>
        <dbReference type="ARBA" id="ARBA00001941"/>
    </source>
</evidence>
<protein>
    <recommendedName>
        <fullName evidence="12">Aminopeptidase</fullName>
    </recommendedName>
</protein>
<dbReference type="Proteomes" id="UP001208689">
    <property type="component" value="Chromosome"/>
</dbReference>
<dbReference type="PANTHER" id="PTHR34448">
    <property type="entry name" value="AMINOPEPTIDASE"/>
    <property type="match status" value="1"/>
</dbReference>
<dbReference type="EMBL" id="CP104013">
    <property type="protein sequence ID" value="UYP44613.1"/>
    <property type="molecule type" value="Genomic_DNA"/>
</dbReference>
<keyword evidence="7" id="KW-0479">Metal-binding</keyword>
<comment type="similarity">
    <text evidence="4">Belongs to the peptidase M29 family.</text>
</comment>
<comment type="cofactor">
    <cofactor evidence="1">
        <name>Co(2+)</name>
        <dbReference type="ChEBI" id="CHEBI:48828"/>
    </cofactor>
</comment>
<evidence type="ECO:0000256" key="3">
    <source>
        <dbReference type="ARBA" id="ARBA00001947"/>
    </source>
</evidence>
<sequence>MQTELNTSDFNEKVSQLAIRYAVNVKHGDKVLIEGDIVASELMRELAIECYKAGAHPLVIPYYHGAFVDKYRYGNDEQIRFLSPVRETIFKTYDVMINIFADHNRQKMALIDPEKMKLAQNSPKRKELQKIFSERVANGELRWVIVPYPCDSYAQDAKMDTRAYKSFVYSALKLDEEDPAEYWKMTEEKQDEIIEYLNSVQEIHVLGEDTDLHLSVNGRKWENCCGHRNLPDGEVYTSPVETSINGYIRFTYPGIYQGKEIKNIRLDFKDGRVIKGTAEEGQELLDSILSIEGADLIGEFAIGTNYGISKFTKNMLFDEKMGGTMHMALGMGFAKTGSTNTNCTIHWDILKDMKSSESKIIADDIVIYEAGQWQI</sequence>
<dbReference type="Pfam" id="PF02073">
    <property type="entry name" value="Peptidase_M29"/>
    <property type="match status" value="1"/>
</dbReference>
<dbReference type="PRINTS" id="PR00919">
    <property type="entry name" value="THERMOPTASE"/>
</dbReference>
<dbReference type="InterPro" id="IPR035097">
    <property type="entry name" value="M29_N-terminal"/>
</dbReference>
<evidence type="ECO:0000256" key="7">
    <source>
        <dbReference type="ARBA" id="ARBA00022723"/>
    </source>
</evidence>
<evidence type="ECO:0000256" key="9">
    <source>
        <dbReference type="ARBA" id="ARBA00023049"/>
    </source>
</evidence>
<name>A0ABY6HMT2_9ARCH</name>
<keyword evidence="8" id="KW-0378">Hydrolase</keyword>
<proteinExistence type="inferred from homology"/>
<accession>A0ABY6HMT2</accession>
<evidence type="ECO:0000313" key="10">
    <source>
        <dbReference type="EMBL" id="UYP44613.1"/>
    </source>
</evidence>
<dbReference type="Gene3D" id="3.40.1830.10">
    <property type="entry name" value="Thermophilic metalloprotease (M29)"/>
    <property type="match status" value="1"/>
</dbReference>
<dbReference type="PANTHER" id="PTHR34448:SF1">
    <property type="entry name" value="BLL6088 PROTEIN"/>
    <property type="match status" value="1"/>
</dbReference>
<comment type="cofactor">
    <cofactor evidence="3">
        <name>Zn(2+)</name>
        <dbReference type="ChEBI" id="CHEBI:29105"/>
    </cofactor>
</comment>
<evidence type="ECO:0000256" key="8">
    <source>
        <dbReference type="ARBA" id="ARBA00022801"/>
    </source>
</evidence>
<keyword evidence="9" id="KW-0482">Metalloprotease</keyword>
<comment type="cofactor">
    <cofactor evidence="2">
        <name>Mg(2+)</name>
        <dbReference type="ChEBI" id="CHEBI:18420"/>
    </cofactor>
</comment>
<evidence type="ECO:0000256" key="6">
    <source>
        <dbReference type="ARBA" id="ARBA00022670"/>
    </source>
</evidence>
<dbReference type="InterPro" id="IPR000787">
    <property type="entry name" value="Peptidase_M29"/>
</dbReference>